<evidence type="ECO:0000313" key="1">
    <source>
        <dbReference type="EMBL" id="CAG8909976.1"/>
    </source>
</evidence>
<gene>
    <name evidence="1" type="ORF">PEGY_LOCUS10774</name>
</gene>
<evidence type="ECO:0000313" key="2">
    <source>
        <dbReference type="Proteomes" id="UP001154252"/>
    </source>
</evidence>
<name>A0A9W4P865_9EURO</name>
<reference evidence="1" key="1">
    <citation type="submission" date="2021-07" db="EMBL/GenBank/DDBJ databases">
        <authorList>
            <person name="Branca A.L. A."/>
        </authorList>
    </citation>
    <scope>NUCLEOTIDE SEQUENCE</scope>
</reference>
<dbReference type="EMBL" id="CAJVRC010000905">
    <property type="protein sequence ID" value="CAG8909976.1"/>
    <property type="molecule type" value="Genomic_DNA"/>
</dbReference>
<comment type="caution">
    <text evidence="1">The sequence shown here is derived from an EMBL/GenBank/DDBJ whole genome shotgun (WGS) entry which is preliminary data.</text>
</comment>
<dbReference type="Proteomes" id="UP001154252">
    <property type="component" value="Unassembled WGS sequence"/>
</dbReference>
<dbReference type="AlphaFoldDB" id="A0A9W4P865"/>
<accession>A0A9W4P865</accession>
<dbReference type="OrthoDB" id="445007at2759"/>
<sequence>MLTPEEVDRVTSELEKCLDSVQKGTLVPHEDLAAFHGPKTKSAGDLINHSATFRERVIENDFIHDICR</sequence>
<organism evidence="1 2">
    <name type="scientific">Penicillium egyptiacum</name>
    <dbReference type="NCBI Taxonomy" id="1303716"/>
    <lineage>
        <taxon>Eukaryota</taxon>
        <taxon>Fungi</taxon>
        <taxon>Dikarya</taxon>
        <taxon>Ascomycota</taxon>
        <taxon>Pezizomycotina</taxon>
        <taxon>Eurotiomycetes</taxon>
        <taxon>Eurotiomycetidae</taxon>
        <taxon>Eurotiales</taxon>
        <taxon>Aspergillaceae</taxon>
        <taxon>Penicillium</taxon>
    </lineage>
</organism>
<protein>
    <submittedName>
        <fullName evidence="1">Uncharacterized protein</fullName>
    </submittedName>
</protein>
<dbReference type="Gene3D" id="2.60.120.620">
    <property type="entry name" value="q2cbj1_9rhob like domain"/>
    <property type="match status" value="1"/>
</dbReference>
<proteinExistence type="predicted"/>
<keyword evidence="2" id="KW-1185">Reference proteome</keyword>